<gene>
    <name evidence="2" type="ORF">SAMN02745193_00450</name>
</gene>
<feature type="domain" description="GIY-YIG" evidence="1">
    <location>
        <begin position="52"/>
        <end position="132"/>
    </location>
</feature>
<dbReference type="STRING" id="198312.SAMN02745193_00450"/>
<accession>A0A1M7RUN0</accession>
<dbReference type="CDD" id="cd10447">
    <property type="entry name" value="GIY-YIG_unchar_2"/>
    <property type="match status" value="1"/>
</dbReference>
<dbReference type="Pfam" id="PF14267">
    <property type="entry name" value="DUF4357"/>
    <property type="match status" value="1"/>
</dbReference>
<keyword evidence="3" id="KW-1185">Reference proteome</keyword>
<evidence type="ECO:0000313" key="3">
    <source>
        <dbReference type="Proteomes" id="UP000184391"/>
    </source>
</evidence>
<dbReference type="InterPro" id="IPR000305">
    <property type="entry name" value="GIY-YIG_endonuc"/>
</dbReference>
<organism evidence="2 3">
    <name type="scientific">Erythrobacter sanguineus</name>
    <dbReference type="NCBI Taxonomy" id="198312"/>
    <lineage>
        <taxon>Bacteria</taxon>
        <taxon>Pseudomonadati</taxon>
        <taxon>Pseudomonadota</taxon>
        <taxon>Alphaproteobacteria</taxon>
        <taxon>Sphingomonadales</taxon>
        <taxon>Erythrobacteraceae</taxon>
        <taxon>Erythrobacter/Porphyrobacter group</taxon>
        <taxon>Erythrobacter</taxon>
    </lineage>
</organism>
<evidence type="ECO:0000259" key="1">
    <source>
        <dbReference type="PROSITE" id="PS50164"/>
    </source>
</evidence>
<dbReference type="PROSITE" id="PS50164">
    <property type="entry name" value="GIY_YIG"/>
    <property type="match status" value="1"/>
</dbReference>
<reference evidence="3" key="1">
    <citation type="submission" date="2016-12" db="EMBL/GenBank/DDBJ databases">
        <authorList>
            <person name="Varghese N."/>
            <person name="Submissions S."/>
        </authorList>
    </citation>
    <scope>NUCLEOTIDE SEQUENCE [LARGE SCALE GENOMIC DNA]</scope>
    <source>
        <strain evidence="3">DSM 11032</strain>
    </source>
</reference>
<dbReference type="RefSeq" id="WP_143150235.1">
    <property type="nucleotide sequence ID" value="NZ_FRDF01000002.1"/>
</dbReference>
<proteinExistence type="predicted"/>
<dbReference type="EMBL" id="FRDF01000002">
    <property type="protein sequence ID" value="SHN49989.1"/>
    <property type="molecule type" value="Genomic_DNA"/>
</dbReference>
<evidence type="ECO:0000313" key="2">
    <source>
        <dbReference type="EMBL" id="SHN49989.1"/>
    </source>
</evidence>
<dbReference type="AlphaFoldDB" id="A0A1M7RUN0"/>
<dbReference type="Proteomes" id="UP000184391">
    <property type="component" value="Unassembled WGS sequence"/>
</dbReference>
<name>A0A1M7RUN0_9SPHN</name>
<sequence length="312" mass="33957">MPQNLIGRSLKLFLVDGTPSGVITAELGVSSVRAVVANRVSLPDLISRDEASRTGVYLLLGSDDGENSKVYVGEGDSVRTRLSSHDSDESKAFFERVALIVSKDENLTKAHGRYLESRILEQIKGSGQAEIVNATSPSFTGLPEAEIADMERVLEEISILLPILGFDLFKSQKPPVLSAEMVSGSRQPIDYRPVQASGQFIAQIRGATGEAIEDAGQFILLAGSKVYATEKSSFADHLRLRKARLRQNGTLVDTTDPELWELTQDTNLGSPSAASAFMAGRSDNGRTTWRTKDTGITYADWRAMKLRQHEAG</sequence>
<protein>
    <recommendedName>
        <fullName evidence="1">GIY-YIG domain-containing protein</fullName>
    </recommendedName>
</protein>
<dbReference type="InterPro" id="IPR025579">
    <property type="entry name" value="DUF4357"/>
</dbReference>